<feature type="region of interest" description="Disordered" evidence="1">
    <location>
        <begin position="160"/>
        <end position="350"/>
    </location>
</feature>
<feature type="compositionally biased region" description="Basic residues" evidence="1">
    <location>
        <begin position="857"/>
        <end position="870"/>
    </location>
</feature>
<dbReference type="eggNOG" id="ENOG502TCFT">
    <property type="taxonomic scope" value="Eukaryota"/>
</dbReference>
<reference evidence="3" key="5">
    <citation type="submission" date="2018-04" db="UniProtKB">
        <authorList>
            <consortium name="EnsemblFungi"/>
        </authorList>
    </citation>
    <scope>IDENTIFICATION</scope>
    <source>
        <strain evidence="3">R3-111a-1</strain>
    </source>
</reference>
<accession>J3NMD7</accession>
<feature type="region of interest" description="Disordered" evidence="1">
    <location>
        <begin position="501"/>
        <end position="583"/>
    </location>
</feature>
<reference evidence="4" key="1">
    <citation type="submission" date="2010-07" db="EMBL/GenBank/DDBJ databases">
        <title>The genome sequence of Gaeumannomyces graminis var. tritici strain R3-111a-1.</title>
        <authorList>
            <consortium name="The Broad Institute Genome Sequencing Platform"/>
            <person name="Ma L.-J."/>
            <person name="Dead R."/>
            <person name="Young S."/>
            <person name="Zeng Q."/>
            <person name="Koehrsen M."/>
            <person name="Alvarado L."/>
            <person name="Berlin A."/>
            <person name="Chapman S.B."/>
            <person name="Chen Z."/>
            <person name="Freedman E."/>
            <person name="Gellesch M."/>
            <person name="Goldberg J."/>
            <person name="Griggs A."/>
            <person name="Gujja S."/>
            <person name="Heilman E.R."/>
            <person name="Heiman D."/>
            <person name="Hepburn T."/>
            <person name="Howarth C."/>
            <person name="Jen D."/>
            <person name="Larson L."/>
            <person name="Mehta T."/>
            <person name="Neiman D."/>
            <person name="Pearson M."/>
            <person name="Roberts A."/>
            <person name="Saif S."/>
            <person name="Shea T."/>
            <person name="Shenoy N."/>
            <person name="Sisk P."/>
            <person name="Stolte C."/>
            <person name="Sykes S."/>
            <person name="Walk T."/>
            <person name="White J."/>
            <person name="Yandava C."/>
            <person name="Haas B."/>
            <person name="Nusbaum C."/>
            <person name="Birren B."/>
        </authorList>
    </citation>
    <scope>NUCLEOTIDE SEQUENCE [LARGE SCALE GENOMIC DNA]</scope>
    <source>
        <strain evidence="4">R3-111a-1</strain>
    </source>
</reference>
<feature type="compositionally biased region" description="Low complexity" evidence="1">
    <location>
        <begin position="819"/>
        <end position="829"/>
    </location>
</feature>
<dbReference type="Proteomes" id="UP000006039">
    <property type="component" value="Unassembled WGS sequence"/>
</dbReference>
<feature type="compositionally biased region" description="Polar residues" evidence="1">
    <location>
        <begin position="520"/>
        <end position="537"/>
    </location>
</feature>
<reference evidence="2" key="2">
    <citation type="submission" date="2010-07" db="EMBL/GenBank/DDBJ databases">
        <authorList>
            <consortium name="The Broad Institute Genome Sequencing Platform"/>
            <consortium name="Broad Institute Genome Sequencing Center for Infectious Disease"/>
            <person name="Ma L.-J."/>
            <person name="Dead R."/>
            <person name="Young S."/>
            <person name="Zeng Q."/>
            <person name="Koehrsen M."/>
            <person name="Alvarado L."/>
            <person name="Berlin A."/>
            <person name="Chapman S.B."/>
            <person name="Chen Z."/>
            <person name="Freedman E."/>
            <person name="Gellesch M."/>
            <person name="Goldberg J."/>
            <person name="Griggs A."/>
            <person name="Gujja S."/>
            <person name="Heilman E.R."/>
            <person name="Heiman D."/>
            <person name="Hepburn T."/>
            <person name="Howarth C."/>
            <person name="Jen D."/>
            <person name="Larson L."/>
            <person name="Mehta T."/>
            <person name="Neiman D."/>
            <person name="Pearson M."/>
            <person name="Roberts A."/>
            <person name="Saif S."/>
            <person name="Shea T."/>
            <person name="Shenoy N."/>
            <person name="Sisk P."/>
            <person name="Stolte C."/>
            <person name="Sykes S."/>
            <person name="Walk T."/>
            <person name="White J."/>
            <person name="Yandava C."/>
            <person name="Haas B."/>
            <person name="Nusbaum C."/>
            <person name="Birren B."/>
        </authorList>
    </citation>
    <scope>NUCLEOTIDE SEQUENCE</scope>
    <source>
        <strain evidence="2">R3-111a-1</strain>
    </source>
</reference>
<feature type="compositionally biased region" description="Basic and acidic residues" evidence="1">
    <location>
        <begin position="220"/>
        <end position="230"/>
    </location>
</feature>
<feature type="compositionally biased region" description="Basic and acidic residues" evidence="1">
    <location>
        <begin position="691"/>
        <end position="706"/>
    </location>
</feature>
<sequence length="870" mass="95944">MEDSLAEAELDPGDALARIQTFDASPEVPARVVAAHFAQFGQASALGLPADLRGALVGAVPETEEDFENMAEVLKGLDILSEMESQRDTLIREVTDSRLGLRWKTGEYGGEMRAPECPDISRLDMPRREPQRDHAVWLRQFHIDVNLAEKVSKFLEGRLSPGYSPRPPQVPRYWAPCPNQGQAGVAAHSDPKENSKQALAASAPNVQDLFNNPKTPRASLEAERVRREQLAKAASRQQQDKRKENNIPWSRPATPLEPDFCLRAAAPSINYGRGPDEAPVGTWTPGSMGPPPRQRLAPRDIRRPSYELSLSPIPGSVRGDVSEDEDRRSQKPSRIPRPFDPHQKSASRLGPNAVHGVHELGMQLARPTSSVYSGDRSSDAATVIVTDDPYRLNFQLDQHPLSNSHRRALSENDDMTSGTAPTAVLPAPQPSIPFLEEPVTVSFGRTPPETPSNRARQAAIAIDEKSGGTASSGETYDSLKNSRLQAQAVNARRLLYQSTNQRIADTKRPSGGQAGLPIVITSSASSPGKLSDLSASPHSPREPSPCPKIKEPSALGTHSRTVSDDRAPSRLGGRREDSGRPALVEHSEWRRLRSTTPDPMARLEASELQLDAVARQRQLTDSTAKAAAKRAEQEKERLRIRDEQRLWQDSLARVKRSIDVQRGQRSKDHSNLLASRPYENLGDTSLSSDAKVSEGKKERAEGKEDNGGAADKSRARRLLSKLKNSLRGKRAVTAFTKLRTGRETPTPELQWRDDTTKENICPMTQGQSPPPLPRPALPMGFRFVTHINQPPTLPRLGAEQLEASRPMRSLPNIRDQAHQQRQPRGQRPPLAMIPSVGDMETFDDEAKGPESPSEERRRRRDSTRARKGAV</sequence>
<dbReference type="RefSeq" id="XP_009218477.1">
    <property type="nucleotide sequence ID" value="XM_009220213.1"/>
</dbReference>
<dbReference type="OrthoDB" id="10511080at2759"/>
<dbReference type="VEuPathDB" id="FungiDB:GGTG_02441"/>
<dbReference type="HOGENOM" id="CLU_329828_0_0_1"/>
<gene>
    <name evidence="3" type="primary">20342899</name>
    <name evidence="2" type="ORF">GGTG_02441</name>
</gene>
<dbReference type="EnsemblFungi" id="EJT82468">
    <property type="protein sequence ID" value="EJT82468"/>
    <property type="gene ID" value="GGTG_02441"/>
</dbReference>
<dbReference type="EMBL" id="GL385395">
    <property type="protein sequence ID" value="EJT82468.1"/>
    <property type="molecule type" value="Genomic_DNA"/>
</dbReference>
<proteinExistence type="predicted"/>
<reference evidence="3" key="4">
    <citation type="journal article" date="2015" name="G3 (Bethesda)">
        <title>Genome sequences of three phytopathogenic species of the Magnaporthaceae family of fungi.</title>
        <authorList>
            <person name="Okagaki L.H."/>
            <person name="Nunes C.C."/>
            <person name="Sailsbery J."/>
            <person name="Clay B."/>
            <person name="Brown D."/>
            <person name="John T."/>
            <person name="Oh Y."/>
            <person name="Young N."/>
            <person name="Fitzgerald M."/>
            <person name="Haas B.J."/>
            <person name="Zeng Q."/>
            <person name="Young S."/>
            <person name="Adiconis X."/>
            <person name="Fan L."/>
            <person name="Levin J.Z."/>
            <person name="Mitchell T.K."/>
            <person name="Okubara P.A."/>
            <person name="Farman M.L."/>
            <person name="Kohn L.M."/>
            <person name="Birren B."/>
            <person name="Ma L.-J."/>
            <person name="Dean R.A."/>
        </authorList>
    </citation>
    <scope>NUCLEOTIDE SEQUENCE</scope>
    <source>
        <strain evidence="3">R3-111a-1</strain>
    </source>
</reference>
<organism evidence="2">
    <name type="scientific">Gaeumannomyces tritici (strain R3-111a-1)</name>
    <name type="common">Wheat and barley take-all root rot fungus</name>
    <name type="synonym">Gaeumannomyces graminis var. tritici</name>
    <dbReference type="NCBI Taxonomy" id="644352"/>
    <lineage>
        <taxon>Eukaryota</taxon>
        <taxon>Fungi</taxon>
        <taxon>Dikarya</taxon>
        <taxon>Ascomycota</taxon>
        <taxon>Pezizomycotina</taxon>
        <taxon>Sordariomycetes</taxon>
        <taxon>Sordariomycetidae</taxon>
        <taxon>Magnaporthales</taxon>
        <taxon>Magnaporthaceae</taxon>
        <taxon>Gaeumannomyces</taxon>
    </lineage>
</organism>
<evidence type="ECO:0000313" key="2">
    <source>
        <dbReference type="EMBL" id="EJT82468.1"/>
    </source>
</evidence>
<feature type="compositionally biased region" description="Basic and acidic residues" evidence="1">
    <location>
        <begin position="844"/>
        <end position="856"/>
    </location>
</feature>
<dbReference type="AlphaFoldDB" id="J3NMD7"/>
<evidence type="ECO:0000256" key="1">
    <source>
        <dbReference type="SAM" id="MobiDB-lite"/>
    </source>
</evidence>
<feature type="compositionally biased region" description="Basic and acidic residues" evidence="1">
    <location>
        <begin position="561"/>
        <end position="583"/>
    </location>
</feature>
<feature type="region of interest" description="Disordered" evidence="1">
    <location>
        <begin position="659"/>
        <end position="715"/>
    </location>
</feature>
<evidence type="ECO:0000313" key="3">
    <source>
        <dbReference type="EnsemblFungi" id="EJT82468"/>
    </source>
</evidence>
<evidence type="ECO:0000313" key="4">
    <source>
        <dbReference type="Proteomes" id="UP000006039"/>
    </source>
</evidence>
<name>J3NMD7_GAET3</name>
<feature type="compositionally biased region" description="Polar residues" evidence="1">
    <location>
        <begin position="204"/>
        <end position="214"/>
    </location>
</feature>
<feature type="region of interest" description="Disordered" evidence="1">
    <location>
        <begin position="808"/>
        <end position="870"/>
    </location>
</feature>
<protein>
    <submittedName>
        <fullName evidence="2 3">Uncharacterized protein</fullName>
    </submittedName>
</protein>
<reference evidence="2" key="3">
    <citation type="submission" date="2010-09" db="EMBL/GenBank/DDBJ databases">
        <title>Annotation of Gaeumannomyces graminis var. tritici R3-111a-1.</title>
        <authorList>
            <consortium name="The Broad Institute Genome Sequencing Platform"/>
            <person name="Ma L.-J."/>
            <person name="Dead R."/>
            <person name="Young S.K."/>
            <person name="Zeng Q."/>
            <person name="Gargeya S."/>
            <person name="Fitzgerald M."/>
            <person name="Haas B."/>
            <person name="Abouelleil A."/>
            <person name="Alvarado L."/>
            <person name="Arachchi H.M."/>
            <person name="Berlin A."/>
            <person name="Brown A."/>
            <person name="Chapman S.B."/>
            <person name="Chen Z."/>
            <person name="Dunbar C."/>
            <person name="Freedman E."/>
            <person name="Gearin G."/>
            <person name="Gellesch M."/>
            <person name="Goldberg J."/>
            <person name="Griggs A."/>
            <person name="Gujja S."/>
            <person name="Heiman D."/>
            <person name="Howarth C."/>
            <person name="Larson L."/>
            <person name="Lui A."/>
            <person name="MacDonald P.J.P."/>
            <person name="Mehta T."/>
            <person name="Montmayeur A."/>
            <person name="Murphy C."/>
            <person name="Neiman D."/>
            <person name="Pearson M."/>
            <person name="Priest M."/>
            <person name="Roberts A."/>
            <person name="Saif S."/>
            <person name="Shea T."/>
            <person name="Shenoy N."/>
            <person name="Sisk P."/>
            <person name="Stolte C."/>
            <person name="Sykes S."/>
            <person name="Yandava C."/>
            <person name="Wortman J."/>
            <person name="Nusbaum C."/>
            <person name="Birren B."/>
        </authorList>
    </citation>
    <scope>NUCLEOTIDE SEQUENCE</scope>
    <source>
        <strain evidence="2">R3-111a-1</strain>
    </source>
</reference>
<keyword evidence="4" id="KW-1185">Reference proteome</keyword>
<dbReference type="GeneID" id="20342899"/>